<sequence length="217" mass="24589">MEYDYFPAYGIRIRTQRLEMRLPTFAELNALAQVAIEGIHPADEMPFIFPWSTQPPMKLGRGLLQHHWSMLSTWTPQKWSLQFGVFVDGAIVGAQDIAARDFSVTKEIKSGSWLSRRVQGQGIGTEMRRAMLHFAFVGLGAEEACSGAYVDNVASNRVSAKVGYRLDGIERSAVEGRLRETNRFRLSRTDWEMSDRIDVRMEGVQEALPMFLGEENV</sequence>
<accession>A0A895XQB3</accession>
<dbReference type="InterPro" id="IPR051908">
    <property type="entry name" value="Ribosomal_N-acetyltransferase"/>
</dbReference>
<dbReference type="SUPFAM" id="SSF55729">
    <property type="entry name" value="Acyl-CoA N-acyltransferases (Nat)"/>
    <property type="match status" value="1"/>
</dbReference>
<evidence type="ECO:0000313" key="3">
    <source>
        <dbReference type="Proteomes" id="UP000662939"/>
    </source>
</evidence>
<dbReference type="Proteomes" id="UP000662939">
    <property type="component" value="Chromosome"/>
</dbReference>
<dbReference type="Pfam" id="PF13302">
    <property type="entry name" value="Acetyltransf_3"/>
    <property type="match status" value="1"/>
</dbReference>
<dbReference type="GO" id="GO:1990189">
    <property type="term" value="F:protein N-terminal-serine acetyltransferase activity"/>
    <property type="evidence" value="ECO:0007669"/>
    <property type="project" value="TreeGrafter"/>
</dbReference>
<reference evidence="2" key="1">
    <citation type="submission" date="2021-02" db="EMBL/GenBank/DDBJ databases">
        <title>Natronoglycomyces albus gen. nov., sp. nov, a haloalkaliphilic actinobacterium from a soda solonchak soil.</title>
        <authorList>
            <person name="Sorokin D.Y."/>
            <person name="Khijniak T.V."/>
            <person name="Zakharycheva A.P."/>
            <person name="Boueva O.V."/>
            <person name="Ariskina E.V."/>
            <person name="Hahnke R.L."/>
            <person name="Bunk B."/>
            <person name="Sproer C."/>
            <person name="Schumann P."/>
            <person name="Evtushenko L.I."/>
            <person name="Kublanov I.V."/>
        </authorList>
    </citation>
    <scope>NUCLEOTIDE SEQUENCE</scope>
    <source>
        <strain evidence="2">DSM 106290</strain>
    </source>
</reference>
<keyword evidence="3" id="KW-1185">Reference proteome</keyword>
<evidence type="ECO:0000259" key="1">
    <source>
        <dbReference type="PROSITE" id="PS51186"/>
    </source>
</evidence>
<dbReference type="InterPro" id="IPR000182">
    <property type="entry name" value="GNAT_dom"/>
</dbReference>
<name>A0A895XQB3_9ACTN</name>
<dbReference type="GO" id="GO:0005737">
    <property type="term" value="C:cytoplasm"/>
    <property type="evidence" value="ECO:0007669"/>
    <property type="project" value="TreeGrafter"/>
</dbReference>
<dbReference type="PANTHER" id="PTHR43441:SF11">
    <property type="entry name" value="RIBOSOMAL-PROTEIN-SERINE ACETYLTRANSFERASE"/>
    <property type="match status" value="1"/>
</dbReference>
<dbReference type="Gene3D" id="3.40.630.30">
    <property type="match status" value="1"/>
</dbReference>
<dbReference type="InterPro" id="IPR016181">
    <property type="entry name" value="Acyl_CoA_acyltransferase"/>
</dbReference>
<dbReference type="EMBL" id="CP070496">
    <property type="protein sequence ID" value="QSB04460.1"/>
    <property type="molecule type" value="Genomic_DNA"/>
</dbReference>
<dbReference type="PROSITE" id="PS51186">
    <property type="entry name" value="GNAT"/>
    <property type="match status" value="1"/>
</dbReference>
<evidence type="ECO:0000313" key="2">
    <source>
        <dbReference type="EMBL" id="QSB04460.1"/>
    </source>
</evidence>
<dbReference type="AlphaFoldDB" id="A0A895XQB3"/>
<gene>
    <name evidence="2" type="ORF">JQS30_11780</name>
</gene>
<protein>
    <submittedName>
        <fullName evidence="2">GNAT family N-acetyltransferase</fullName>
    </submittedName>
</protein>
<dbReference type="RefSeq" id="WP_213170458.1">
    <property type="nucleotide sequence ID" value="NZ_CP070496.1"/>
</dbReference>
<feature type="domain" description="N-acetyltransferase" evidence="1">
    <location>
        <begin position="18"/>
        <end position="198"/>
    </location>
</feature>
<proteinExistence type="predicted"/>
<dbReference type="KEGG" id="nav:JQS30_11780"/>
<dbReference type="PANTHER" id="PTHR43441">
    <property type="entry name" value="RIBOSOMAL-PROTEIN-SERINE ACETYLTRANSFERASE"/>
    <property type="match status" value="1"/>
</dbReference>
<organism evidence="2 3">
    <name type="scientific">Natronoglycomyces albus</name>
    <dbReference type="NCBI Taxonomy" id="2811108"/>
    <lineage>
        <taxon>Bacteria</taxon>
        <taxon>Bacillati</taxon>
        <taxon>Actinomycetota</taxon>
        <taxon>Actinomycetes</taxon>
        <taxon>Glycomycetales</taxon>
        <taxon>Glycomycetaceae</taxon>
        <taxon>Natronoglycomyces</taxon>
    </lineage>
</organism>
<dbReference type="GO" id="GO:0008999">
    <property type="term" value="F:protein-N-terminal-alanine acetyltransferase activity"/>
    <property type="evidence" value="ECO:0007669"/>
    <property type="project" value="TreeGrafter"/>
</dbReference>